<evidence type="ECO:0000313" key="1">
    <source>
        <dbReference type="EMBL" id="KAK9766713.1"/>
    </source>
</evidence>
<comment type="caution">
    <text evidence="1">The sequence shown here is derived from an EMBL/GenBank/DDBJ whole genome shotgun (WGS) entry which is preliminary data.</text>
</comment>
<reference evidence="1 2" key="1">
    <citation type="submission" date="2023-04" db="EMBL/GenBank/DDBJ databases">
        <title>Genome of Basidiobolus ranarum AG-B5.</title>
        <authorList>
            <person name="Stajich J.E."/>
            <person name="Carter-House D."/>
            <person name="Gryganskyi A."/>
        </authorList>
    </citation>
    <scope>NUCLEOTIDE SEQUENCE [LARGE SCALE GENOMIC DNA]</scope>
    <source>
        <strain evidence="1 2">AG-B5</strain>
    </source>
</reference>
<accession>A0ABR2WYZ1</accession>
<protein>
    <submittedName>
        <fullName evidence="1">Uncharacterized protein</fullName>
    </submittedName>
</protein>
<name>A0ABR2WYZ1_9FUNG</name>
<evidence type="ECO:0000313" key="2">
    <source>
        <dbReference type="Proteomes" id="UP001479436"/>
    </source>
</evidence>
<sequence length="139" mass="16676">MLDIDNNSAMKSTLSYIPALLFLAQGIYCSEQRTEVRVKVDVENEIESRERFAGHFSRFLKDTEELVSRFKGEIRSEHERRVRTKHQALRKINSLEEEVKRRWNHVKRHPHGHKYDKWLKDIANIHSRIAKIRKMIQKL</sequence>
<dbReference type="EMBL" id="JASJQH010000131">
    <property type="protein sequence ID" value="KAK9766713.1"/>
    <property type="molecule type" value="Genomic_DNA"/>
</dbReference>
<organism evidence="1 2">
    <name type="scientific">Basidiobolus ranarum</name>
    <dbReference type="NCBI Taxonomy" id="34480"/>
    <lineage>
        <taxon>Eukaryota</taxon>
        <taxon>Fungi</taxon>
        <taxon>Fungi incertae sedis</taxon>
        <taxon>Zoopagomycota</taxon>
        <taxon>Entomophthoromycotina</taxon>
        <taxon>Basidiobolomycetes</taxon>
        <taxon>Basidiobolales</taxon>
        <taxon>Basidiobolaceae</taxon>
        <taxon>Basidiobolus</taxon>
    </lineage>
</organism>
<keyword evidence="2" id="KW-1185">Reference proteome</keyword>
<dbReference type="Proteomes" id="UP001479436">
    <property type="component" value="Unassembled WGS sequence"/>
</dbReference>
<gene>
    <name evidence="1" type="ORF">K7432_004019</name>
</gene>
<proteinExistence type="predicted"/>